<sequence length="920" mass="104268">MKKILLIICCICFSAVIIKAQFSVQTRVCDANNGEMLEMVTVRLLRNDSSLVSGAQTDQKGFVQLGHLENGEYILAISSVGYEPYFKNIRIDGKNIILKTIQLKELSIKLGDVEVSGTAAQMLVKGDTLEYNATAFKTAENAVAEDLLKKMPGVEVSSEGTITVNGEEVKRILVDGKKFFDDDVQMATKNIPAEMIDKVQVVDDKSEMAKLTGFEDDETERVINLTLKPNRKKGYFGNFTGAYGLDINLDSRYNANAFMNLMLDETQTTIIGGANNTNEFRSGRGRGNINAGSGVTRTENFGVNSNATLKNDMLLGGDVSFNHSNNNALNEVRKESYLTDGSFVNHDKKTSLSNNYETRGRFEMEWQIDEANKLIIRPEISYAYQQYNKTNEYTYLTGTDTTSYGQANNFNISEEIGAKLHTTFNHKFSKPGRTLTMRLNIDFDNNDADGINQSGNNALSTQVHTLINQQTLNTSNTLNYDVRLSYVEPLYRNRHFLEFAASFKNNLRFSEKRQYSLDDAGNYTLFDSVYSNNYQSNFMSETMEMNYRLQDEKYSLMLGVKVNPSQTLSETLYGDGYSHYIDSYVWNVAPTLNFRYKFDKKEFIRIDYRGNTEQPSIAQMEPSKNNTDIMNEQVGNPSLKPAFRQNFRFMYSKYNAERFSSVTTGLFGTFVQDALVVNSIYDETGKQYRQTVNAETMPFNVMGHVMYNTPLIEKRLHFNTRTALSHSRNIAYTSKDVSLESIDLSNLCLGDLSKTDNFKAEEQLSFTFTHDVIEIGVRGNVIYSRTQNNLTTSISNLLDWNATGSLTLHLPYQITISSDIGYTARYGYNLDNPNELIWNASIDKTLFRNQATLSLKAYDMLNQRKNIRQVIDGNSISYETYNTLPTYVMLSFTYKLNKMGNMQGGDMPPHPGRRPPHPPF</sequence>
<organism evidence="3 4">
    <name type="scientific">Candidatus Gallipaludibacter merdavium</name>
    <dbReference type="NCBI Taxonomy" id="2840839"/>
    <lineage>
        <taxon>Bacteria</taxon>
        <taxon>Pseudomonadati</taxon>
        <taxon>Bacteroidota</taxon>
        <taxon>Bacteroidia</taxon>
        <taxon>Bacteroidales</taxon>
        <taxon>Candidatus Gallipaludibacter</taxon>
    </lineage>
</organism>
<evidence type="ECO:0000313" key="3">
    <source>
        <dbReference type="EMBL" id="MBO8460212.1"/>
    </source>
</evidence>
<dbReference type="Pfam" id="PF14905">
    <property type="entry name" value="OMP_b-brl_3"/>
    <property type="match status" value="1"/>
</dbReference>
<dbReference type="Gene3D" id="2.60.40.1120">
    <property type="entry name" value="Carboxypeptidase-like, regulatory domain"/>
    <property type="match status" value="1"/>
</dbReference>
<dbReference type="InterPro" id="IPR037066">
    <property type="entry name" value="Plug_dom_sf"/>
</dbReference>
<reference evidence="3" key="1">
    <citation type="submission" date="2020-10" db="EMBL/GenBank/DDBJ databases">
        <authorList>
            <person name="Gilroy R."/>
        </authorList>
    </citation>
    <scope>NUCLEOTIDE SEQUENCE</scope>
    <source>
        <strain evidence="3">G3-3990</strain>
    </source>
</reference>
<dbReference type="InterPro" id="IPR041700">
    <property type="entry name" value="OMP_b-brl_3"/>
</dbReference>
<reference evidence="3" key="2">
    <citation type="journal article" date="2021" name="PeerJ">
        <title>Extensive microbial diversity within the chicken gut microbiome revealed by metagenomics and culture.</title>
        <authorList>
            <person name="Gilroy R."/>
            <person name="Ravi A."/>
            <person name="Getino M."/>
            <person name="Pursley I."/>
            <person name="Horton D.L."/>
            <person name="Alikhan N.F."/>
            <person name="Baker D."/>
            <person name="Gharbi K."/>
            <person name="Hall N."/>
            <person name="Watson M."/>
            <person name="Adriaenssens E.M."/>
            <person name="Foster-Nyarko E."/>
            <person name="Jarju S."/>
            <person name="Secka A."/>
            <person name="Antonio M."/>
            <person name="Oren A."/>
            <person name="Chaudhuri R.R."/>
            <person name="La Ragione R."/>
            <person name="Hildebrand F."/>
            <person name="Pallen M.J."/>
        </authorList>
    </citation>
    <scope>NUCLEOTIDE SEQUENCE</scope>
    <source>
        <strain evidence="3">G3-3990</strain>
    </source>
</reference>
<dbReference type="EMBL" id="JADIMG010000073">
    <property type="protein sequence ID" value="MBO8460212.1"/>
    <property type="molecule type" value="Genomic_DNA"/>
</dbReference>
<evidence type="ECO:0000259" key="2">
    <source>
        <dbReference type="Pfam" id="PF14905"/>
    </source>
</evidence>
<dbReference type="Proteomes" id="UP000823641">
    <property type="component" value="Unassembled WGS sequence"/>
</dbReference>
<feature type="domain" description="Outer membrane protein beta-barrel" evidence="2">
    <location>
        <begin position="426"/>
        <end position="894"/>
    </location>
</feature>
<evidence type="ECO:0000313" key="4">
    <source>
        <dbReference type="Proteomes" id="UP000823641"/>
    </source>
</evidence>
<gene>
    <name evidence="3" type="ORF">IAA73_07775</name>
</gene>
<dbReference type="AlphaFoldDB" id="A0A9D9HUM8"/>
<dbReference type="Gene3D" id="2.170.130.10">
    <property type="entry name" value="TonB-dependent receptor, plug domain"/>
    <property type="match status" value="1"/>
</dbReference>
<accession>A0A9D9HUM8</accession>
<comment type="caution">
    <text evidence="3">The sequence shown here is derived from an EMBL/GenBank/DDBJ whole genome shotgun (WGS) entry which is preliminary data.</text>
</comment>
<feature type="chain" id="PRO_5038833412" evidence="1">
    <location>
        <begin position="21"/>
        <end position="920"/>
    </location>
</feature>
<name>A0A9D9HUM8_9BACT</name>
<protein>
    <submittedName>
        <fullName evidence="3">Outer membrane beta-barrel protein</fullName>
    </submittedName>
</protein>
<dbReference type="SUPFAM" id="SSF49478">
    <property type="entry name" value="Cna protein B-type domain"/>
    <property type="match status" value="1"/>
</dbReference>
<dbReference type="SUPFAM" id="SSF56935">
    <property type="entry name" value="Porins"/>
    <property type="match status" value="1"/>
</dbReference>
<feature type="signal peptide" evidence="1">
    <location>
        <begin position="1"/>
        <end position="20"/>
    </location>
</feature>
<proteinExistence type="predicted"/>
<dbReference type="Pfam" id="PF13715">
    <property type="entry name" value="CarbopepD_reg_2"/>
    <property type="match status" value="1"/>
</dbReference>
<evidence type="ECO:0000256" key="1">
    <source>
        <dbReference type="SAM" id="SignalP"/>
    </source>
</evidence>
<keyword evidence="1" id="KW-0732">Signal</keyword>